<dbReference type="InterPro" id="IPR013221">
    <property type="entry name" value="Mur_ligase_cen"/>
</dbReference>
<dbReference type="InterPro" id="IPR036615">
    <property type="entry name" value="Mur_ligase_C_dom_sf"/>
</dbReference>
<dbReference type="Pfam" id="PF21799">
    <property type="entry name" value="MurD-like_N"/>
    <property type="match status" value="1"/>
</dbReference>
<evidence type="ECO:0000256" key="5">
    <source>
        <dbReference type="ARBA" id="ARBA00022741"/>
    </source>
</evidence>
<comment type="similarity">
    <text evidence="7">Belongs to the MurCDEF family.</text>
</comment>
<keyword evidence="7 8" id="KW-0133">Cell shape</keyword>
<protein>
    <recommendedName>
        <fullName evidence="7 8">UDP-N-acetylmuramoylalanine--D-glutamate ligase</fullName>
        <ecNumber evidence="7 8">6.3.2.9</ecNumber>
    </recommendedName>
    <alternativeName>
        <fullName evidence="7">D-glutamic acid-adding enzyme</fullName>
    </alternativeName>
    <alternativeName>
        <fullName evidence="7">UDP-N-acetylmuramoyl-L-alanyl-D-glutamate synthetase</fullName>
    </alternativeName>
</protein>
<dbReference type="HAMAP" id="MF_00639">
    <property type="entry name" value="MurD"/>
    <property type="match status" value="1"/>
</dbReference>
<keyword evidence="3 7" id="KW-0963">Cytoplasm</keyword>
<dbReference type="UniPathway" id="UPA00219"/>
<evidence type="ECO:0000256" key="3">
    <source>
        <dbReference type="ARBA" id="ARBA00022490"/>
    </source>
</evidence>
<accession>A0A1F5VFY1</accession>
<dbReference type="GO" id="GO:0005737">
    <property type="term" value="C:cytoplasm"/>
    <property type="evidence" value="ECO:0007669"/>
    <property type="project" value="UniProtKB-SubCell"/>
</dbReference>
<name>A0A1F5VFY1_9BACT</name>
<dbReference type="GO" id="GO:0008360">
    <property type="term" value="P:regulation of cell shape"/>
    <property type="evidence" value="ECO:0007669"/>
    <property type="project" value="UniProtKB-KW"/>
</dbReference>
<dbReference type="GO" id="GO:0071555">
    <property type="term" value="P:cell wall organization"/>
    <property type="evidence" value="ECO:0007669"/>
    <property type="project" value="UniProtKB-KW"/>
</dbReference>
<feature type="domain" description="Mur ligase central" evidence="10">
    <location>
        <begin position="116"/>
        <end position="293"/>
    </location>
</feature>
<dbReference type="PANTHER" id="PTHR43692">
    <property type="entry name" value="UDP-N-ACETYLMURAMOYLALANINE--D-GLUTAMATE LIGASE"/>
    <property type="match status" value="1"/>
</dbReference>
<keyword evidence="4 7" id="KW-0436">Ligase</keyword>
<comment type="pathway">
    <text evidence="2 7 8">Cell wall biogenesis; peptidoglycan biosynthesis.</text>
</comment>
<dbReference type="EC" id="6.3.2.9" evidence="7 8"/>
<dbReference type="NCBIfam" id="TIGR01087">
    <property type="entry name" value="murD"/>
    <property type="match status" value="1"/>
</dbReference>
<dbReference type="SUPFAM" id="SSF53244">
    <property type="entry name" value="MurD-like peptide ligases, peptide-binding domain"/>
    <property type="match status" value="1"/>
</dbReference>
<evidence type="ECO:0000256" key="1">
    <source>
        <dbReference type="ARBA" id="ARBA00004496"/>
    </source>
</evidence>
<dbReference type="Pfam" id="PF02875">
    <property type="entry name" value="Mur_ligase_C"/>
    <property type="match status" value="1"/>
</dbReference>
<dbReference type="CDD" id="cd01983">
    <property type="entry name" value="SIMIBI"/>
    <property type="match status" value="1"/>
</dbReference>
<evidence type="ECO:0000256" key="7">
    <source>
        <dbReference type="HAMAP-Rule" id="MF_00639"/>
    </source>
</evidence>
<comment type="caution">
    <text evidence="11">The sequence shown here is derived from an EMBL/GenBank/DDBJ whole genome shotgun (WGS) entry which is preliminary data.</text>
</comment>
<keyword evidence="6 7" id="KW-0067">ATP-binding</keyword>
<keyword evidence="7 8" id="KW-0131">Cell cycle</keyword>
<evidence type="ECO:0000259" key="10">
    <source>
        <dbReference type="Pfam" id="PF08245"/>
    </source>
</evidence>
<dbReference type="SUPFAM" id="SSF51984">
    <property type="entry name" value="MurCD N-terminal domain"/>
    <property type="match status" value="1"/>
</dbReference>
<evidence type="ECO:0000259" key="9">
    <source>
        <dbReference type="Pfam" id="PF02875"/>
    </source>
</evidence>
<dbReference type="Proteomes" id="UP000178943">
    <property type="component" value="Unassembled WGS sequence"/>
</dbReference>
<keyword evidence="7 8" id="KW-0573">Peptidoglycan synthesis</keyword>
<dbReference type="InterPro" id="IPR036565">
    <property type="entry name" value="Mur-like_cat_sf"/>
</dbReference>
<keyword evidence="5 7" id="KW-0547">Nucleotide-binding</keyword>
<keyword evidence="7 8" id="KW-0132">Cell division</keyword>
<dbReference type="GO" id="GO:0005524">
    <property type="term" value="F:ATP binding"/>
    <property type="evidence" value="ECO:0007669"/>
    <property type="project" value="UniProtKB-UniRule"/>
</dbReference>
<dbReference type="GO" id="GO:0008764">
    <property type="term" value="F:UDP-N-acetylmuramoylalanine-D-glutamate ligase activity"/>
    <property type="evidence" value="ECO:0007669"/>
    <property type="project" value="UniProtKB-UniRule"/>
</dbReference>
<dbReference type="Pfam" id="PF08245">
    <property type="entry name" value="Mur_ligase_M"/>
    <property type="match status" value="1"/>
</dbReference>
<dbReference type="GO" id="GO:0051301">
    <property type="term" value="P:cell division"/>
    <property type="evidence" value="ECO:0007669"/>
    <property type="project" value="UniProtKB-KW"/>
</dbReference>
<comment type="subcellular location">
    <subcellularLocation>
        <location evidence="1 7 8">Cytoplasm</location>
    </subcellularLocation>
</comment>
<feature type="domain" description="Mur ligase C-terminal" evidence="9">
    <location>
        <begin position="316"/>
        <end position="429"/>
    </location>
</feature>
<evidence type="ECO:0000256" key="4">
    <source>
        <dbReference type="ARBA" id="ARBA00022598"/>
    </source>
</evidence>
<gene>
    <name evidence="7" type="primary">murD</name>
    <name evidence="11" type="ORF">A2Y62_17140</name>
</gene>
<dbReference type="Gene3D" id="3.40.50.720">
    <property type="entry name" value="NAD(P)-binding Rossmann-like Domain"/>
    <property type="match status" value="1"/>
</dbReference>
<dbReference type="EMBL" id="MFGW01000180">
    <property type="protein sequence ID" value="OGF62373.1"/>
    <property type="molecule type" value="Genomic_DNA"/>
</dbReference>
<reference evidence="11 12" key="1">
    <citation type="journal article" date="2016" name="Nat. Commun.">
        <title>Thousands of microbial genomes shed light on interconnected biogeochemical processes in an aquifer system.</title>
        <authorList>
            <person name="Anantharaman K."/>
            <person name="Brown C.T."/>
            <person name="Hug L.A."/>
            <person name="Sharon I."/>
            <person name="Castelle C.J."/>
            <person name="Probst A.J."/>
            <person name="Thomas B.C."/>
            <person name="Singh A."/>
            <person name="Wilkins M.J."/>
            <person name="Karaoz U."/>
            <person name="Brodie E.L."/>
            <person name="Williams K.H."/>
            <person name="Hubbard S.S."/>
            <person name="Banfield J.F."/>
        </authorList>
    </citation>
    <scope>NUCLEOTIDE SEQUENCE [LARGE SCALE GENOMIC DNA]</scope>
</reference>
<dbReference type="PANTHER" id="PTHR43692:SF1">
    <property type="entry name" value="UDP-N-ACETYLMURAMOYLALANINE--D-GLUTAMATE LIGASE"/>
    <property type="match status" value="1"/>
</dbReference>
<evidence type="ECO:0000313" key="12">
    <source>
        <dbReference type="Proteomes" id="UP000178943"/>
    </source>
</evidence>
<dbReference type="InterPro" id="IPR004101">
    <property type="entry name" value="Mur_ligase_C"/>
</dbReference>
<dbReference type="Gene3D" id="3.90.190.20">
    <property type="entry name" value="Mur ligase, C-terminal domain"/>
    <property type="match status" value="1"/>
</dbReference>
<proteinExistence type="inferred from homology"/>
<sequence>MNFSLADKRILVLGFGKTGEACVNFLLQQGAKITVNDNKARTDFDTEKLSMYEQKGVQFYFGQHSADMCLASDNVIISPGVEPGWLPRAEMTKKNIALMSEIELACRFAEGKIIGVTGTNGKTTVTTLLGQIFEKAGYSIAVCGNIGFPFIQAVQQKKSYDYYIIEISSFQLEAITLFRAHGALLLNISTDHMDRYATLREYLFAKWNIFRNQQQGDWAVLNEMQDHYWKEMPEINSSVWKFSSADAVKRGCFLRNSKIYYQDKTGEQEVMSIDEISLPGVHNIENIMACIIAGLQEGLSLETIRGAIAAFKGLPHRMELVAVQEGITFINDSKATNPDAVVKALESFQKNVIIILGGKDKQLGYKELAEPVRKHVKTGILIGEASRLIYDAIKDTGVYLEHAGSMHEAVKRAYMLSQQGDVILLSPACASFDMFQDYVDRGNSFKRAVHEIIGQNSNKGVTA</sequence>
<evidence type="ECO:0000256" key="2">
    <source>
        <dbReference type="ARBA" id="ARBA00004752"/>
    </source>
</evidence>
<dbReference type="STRING" id="1817863.A2Y62_17140"/>
<dbReference type="InterPro" id="IPR005762">
    <property type="entry name" value="MurD"/>
</dbReference>
<organism evidence="11 12">
    <name type="scientific">Candidatus Fischerbacteria bacterium RBG_13_37_8</name>
    <dbReference type="NCBI Taxonomy" id="1817863"/>
    <lineage>
        <taxon>Bacteria</taxon>
        <taxon>Candidatus Fischeribacteriota</taxon>
    </lineage>
</organism>
<evidence type="ECO:0000256" key="6">
    <source>
        <dbReference type="ARBA" id="ARBA00022840"/>
    </source>
</evidence>
<feature type="binding site" evidence="7">
    <location>
        <begin position="118"/>
        <end position="124"/>
    </location>
    <ligand>
        <name>ATP</name>
        <dbReference type="ChEBI" id="CHEBI:30616"/>
    </ligand>
</feature>
<dbReference type="GO" id="GO:0009252">
    <property type="term" value="P:peptidoglycan biosynthetic process"/>
    <property type="evidence" value="ECO:0007669"/>
    <property type="project" value="UniProtKB-UniRule"/>
</dbReference>
<dbReference type="SUPFAM" id="SSF53623">
    <property type="entry name" value="MurD-like peptide ligases, catalytic domain"/>
    <property type="match status" value="1"/>
</dbReference>
<dbReference type="AlphaFoldDB" id="A0A1F5VFY1"/>
<comment type="function">
    <text evidence="7 8">Cell wall formation. Catalyzes the addition of glutamate to the nucleotide precursor UDP-N-acetylmuramoyl-L-alanine (UMA).</text>
</comment>
<evidence type="ECO:0000313" key="11">
    <source>
        <dbReference type="EMBL" id="OGF62373.1"/>
    </source>
</evidence>
<keyword evidence="7 8" id="KW-0961">Cell wall biogenesis/degradation</keyword>
<comment type="catalytic activity">
    <reaction evidence="7 8">
        <text>UDP-N-acetyl-alpha-D-muramoyl-L-alanine + D-glutamate + ATP = UDP-N-acetyl-alpha-D-muramoyl-L-alanyl-D-glutamate + ADP + phosphate + H(+)</text>
        <dbReference type="Rhea" id="RHEA:16429"/>
        <dbReference type="ChEBI" id="CHEBI:15378"/>
        <dbReference type="ChEBI" id="CHEBI:29986"/>
        <dbReference type="ChEBI" id="CHEBI:30616"/>
        <dbReference type="ChEBI" id="CHEBI:43474"/>
        <dbReference type="ChEBI" id="CHEBI:83898"/>
        <dbReference type="ChEBI" id="CHEBI:83900"/>
        <dbReference type="ChEBI" id="CHEBI:456216"/>
        <dbReference type="EC" id="6.3.2.9"/>
    </reaction>
</comment>
<dbReference type="Gene3D" id="3.40.1190.10">
    <property type="entry name" value="Mur-like, catalytic domain"/>
    <property type="match status" value="1"/>
</dbReference>
<evidence type="ECO:0000256" key="8">
    <source>
        <dbReference type="RuleBase" id="RU003664"/>
    </source>
</evidence>